<reference evidence="2 3" key="1">
    <citation type="submission" date="2015-01" db="EMBL/GenBank/DDBJ databases">
        <title>Evolution of Trichinella species and genotypes.</title>
        <authorList>
            <person name="Korhonen P.K."/>
            <person name="Edoardo P."/>
            <person name="Giuseppe L.R."/>
            <person name="Gasser R.B."/>
        </authorList>
    </citation>
    <scope>NUCLEOTIDE SEQUENCE [LARGE SCALE GENOMIC DNA]</scope>
    <source>
        <strain evidence="2">ISS1029</strain>
    </source>
</reference>
<gene>
    <name evidence="2" type="primary">JRKL</name>
    <name evidence="2" type="ORF">T11_2889</name>
</gene>
<organism evidence="2 3">
    <name type="scientific">Trichinella zimbabwensis</name>
    <dbReference type="NCBI Taxonomy" id="268475"/>
    <lineage>
        <taxon>Eukaryota</taxon>
        <taxon>Metazoa</taxon>
        <taxon>Ecdysozoa</taxon>
        <taxon>Nematoda</taxon>
        <taxon>Enoplea</taxon>
        <taxon>Dorylaimia</taxon>
        <taxon>Trichinellida</taxon>
        <taxon>Trichinellidae</taxon>
        <taxon>Trichinella</taxon>
    </lineage>
</organism>
<dbReference type="InterPro" id="IPR004875">
    <property type="entry name" value="DDE_SF_endonuclease_dom"/>
</dbReference>
<protein>
    <submittedName>
        <fullName evidence="2">Jerky-like protein-like</fullName>
    </submittedName>
</protein>
<dbReference type="Proteomes" id="UP000055024">
    <property type="component" value="Unassembled WGS sequence"/>
</dbReference>
<evidence type="ECO:0000259" key="1">
    <source>
        <dbReference type="Pfam" id="PF03184"/>
    </source>
</evidence>
<accession>A0A0V1HVQ9</accession>
<dbReference type="PROSITE" id="PS00018">
    <property type="entry name" value="EF_HAND_1"/>
    <property type="match status" value="1"/>
</dbReference>
<sequence>MTEKTASGFKLYKERVTLLCCTNATGCDRILLLLEIFFSADMMGYLLLTLRNTSRRQKMLLIIDNAPGHPSFELIGIVFPPNVSSLVQPMYQTVIQSLKKRYRKELLRKMIISDADGDDLLSRDEVKQLITVDDTPLLSTLTDDEILEVVEKNENKDFNVSDKANELLSHLEAHSCLKVAFKWMEQQKESSASQLMLMSRIWDVAAKKLSSFKQKLIANYIEYDAN</sequence>
<name>A0A0V1HVQ9_9BILA</name>
<dbReference type="OrthoDB" id="5920534at2759"/>
<dbReference type="EMBL" id="JYDP01000024">
    <property type="protein sequence ID" value="KRZ14513.1"/>
    <property type="molecule type" value="Genomic_DNA"/>
</dbReference>
<keyword evidence="3" id="KW-1185">Reference proteome</keyword>
<proteinExistence type="predicted"/>
<dbReference type="InterPro" id="IPR050863">
    <property type="entry name" value="CenT-Element_Derived"/>
</dbReference>
<dbReference type="STRING" id="268475.A0A0V1HVQ9"/>
<feature type="domain" description="DDE-1" evidence="1">
    <location>
        <begin position="53"/>
        <end position="125"/>
    </location>
</feature>
<evidence type="ECO:0000313" key="2">
    <source>
        <dbReference type="EMBL" id="KRZ14513.1"/>
    </source>
</evidence>
<evidence type="ECO:0000313" key="3">
    <source>
        <dbReference type="Proteomes" id="UP000055024"/>
    </source>
</evidence>
<comment type="caution">
    <text evidence="2">The sequence shown here is derived from an EMBL/GenBank/DDBJ whole genome shotgun (WGS) entry which is preliminary data.</text>
</comment>
<dbReference type="PANTHER" id="PTHR19303:SF73">
    <property type="entry name" value="PROTEIN PDC2"/>
    <property type="match status" value="1"/>
</dbReference>
<dbReference type="InterPro" id="IPR018247">
    <property type="entry name" value="EF_Hand_1_Ca_BS"/>
</dbReference>
<dbReference type="GO" id="GO:0003677">
    <property type="term" value="F:DNA binding"/>
    <property type="evidence" value="ECO:0007669"/>
    <property type="project" value="TreeGrafter"/>
</dbReference>
<dbReference type="Pfam" id="PF03184">
    <property type="entry name" value="DDE_1"/>
    <property type="match status" value="1"/>
</dbReference>
<dbReference type="AlphaFoldDB" id="A0A0V1HVQ9"/>
<dbReference type="GO" id="GO:0005634">
    <property type="term" value="C:nucleus"/>
    <property type="evidence" value="ECO:0007669"/>
    <property type="project" value="TreeGrafter"/>
</dbReference>
<dbReference type="PANTHER" id="PTHR19303">
    <property type="entry name" value="TRANSPOSON"/>
    <property type="match status" value="1"/>
</dbReference>